<name>A0A518H438_9BACT</name>
<keyword evidence="4" id="KW-1185">Reference proteome</keyword>
<proteinExistence type="predicted"/>
<dbReference type="Proteomes" id="UP000317835">
    <property type="component" value="Chromosome"/>
</dbReference>
<accession>A0A518H438</accession>
<gene>
    <name evidence="3" type="ORF">ElP_35240</name>
</gene>
<dbReference type="AlphaFoldDB" id="A0A518H438"/>
<feature type="domain" description="Phosphohydrolase-associated" evidence="2">
    <location>
        <begin position="257"/>
        <end position="347"/>
    </location>
</feature>
<organism evidence="3 4">
    <name type="scientific">Tautonia plasticadhaerens</name>
    <dbReference type="NCBI Taxonomy" id="2527974"/>
    <lineage>
        <taxon>Bacteria</taxon>
        <taxon>Pseudomonadati</taxon>
        <taxon>Planctomycetota</taxon>
        <taxon>Planctomycetia</taxon>
        <taxon>Isosphaerales</taxon>
        <taxon>Isosphaeraceae</taxon>
        <taxon>Tautonia</taxon>
    </lineage>
</organism>
<evidence type="ECO:0000313" key="3">
    <source>
        <dbReference type="EMBL" id="QDV35620.1"/>
    </source>
</evidence>
<keyword evidence="1 3" id="KW-0378">Hydrolase</keyword>
<sequence length="360" mass="40734">MRVAGRRYAPPEMGWSDSGKLLHRRDGQVGFEGNGQTLRLLTSLEAHTPGYGLDLARRTLLGVLKYPVAYSSVASRPVPRQVPLFSINWQMWKPPKCYLDTEVDWVSWILEPLSSKDREQFQSHTLPTAWEVTDSGATRTTGKHGKSHCKSLDCSVMDVADEIAYGVHDFEDGVALRLITRKDWEESVANECDVAWAESVEMPSINELSEMLFGEGSDASARRKRAIGSLVNALVALVEIRADDAFDCPLLNYRAVFLEEAKRFQSALQRVIQDRIIRTPSVQTLEYRDQINLLALFRAIESDPTSLLGGAFRRKAAEINDPNDYLRIICDYVSGMTYEYATKMFERLYVSRHGTVFDRL</sequence>
<protein>
    <submittedName>
        <fullName evidence="3">Deoxyguanosinetriphosphate triphosphohydrolase-like protein</fullName>
    </submittedName>
</protein>
<dbReference type="InterPro" id="IPR026875">
    <property type="entry name" value="PHydrolase_assoc_dom"/>
</dbReference>
<evidence type="ECO:0000313" key="4">
    <source>
        <dbReference type="Proteomes" id="UP000317835"/>
    </source>
</evidence>
<dbReference type="SUPFAM" id="SSF109604">
    <property type="entry name" value="HD-domain/PDEase-like"/>
    <property type="match status" value="1"/>
</dbReference>
<evidence type="ECO:0000259" key="2">
    <source>
        <dbReference type="Pfam" id="PF13286"/>
    </source>
</evidence>
<reference evidence="3 4" key="1">
    <citation type="submission" date="2019-02" db="EMBL/GenBank/DDBJ databases">
        <title>Deep-cultivation of Planctomycetes and their phenomic and genomic characterization uncovers novel biology.</title>
        <authorList>
            <person name="Wiegand S."/>
            <person name="Jogler M."/>
            <person name="Boedeker C."/>
            <person name="Pinto D."/>
            <person name="Vollmers J."/>
            <person name="Rivas-Marin E."/>
            <person name="Kohn T."/>
            <person name="Peeters S.H."/>
            <person name="Heuer A."/>
            <person name="Rast P."/>
            <person name="Oberbeckmann S."/>
            <person name="Bunk B."/>
            <person name="Jeske O."/>
            <person name="Meyerdierks A."/>
            <person name="Storesund J.E."/>
            <person name="Kallscheuer N."/>
            <person name="Luecker S."/>
            <person name="Lage O.M."/>
            <person name="Pohl T."/>
            <person name="Merkel B.J."/>
            <person name="Hornburger P."/>
            <person name="Mueller R.-W."/>
            <person name="Bruemmer F."/>
            <person name="Labrenz M."/>
            <person name="Spormann A.M."/>
            <person name="Op den Camp H."/>
            <person name="Overmann J."/>
            <person name="Amann R."/>
            <person name="Jetten M.S.M."/>
            <person name="Mascher T."/>
            <person name="Medema M.H."/>
            <person name="Devos D.P."/>
            <person name="Kaster A.-K."/>
            <person name="Ovreas L."/>
            <person name="Rohde M."/>
            <person name="Galperin M.Y."/>
            <person name="Jogler C."/>
        </authorList>
    </citation>
    <scope>NUCLEOTIDE SEQUENCE [LARGE SCALE GENOMIC DNA]</scope>
    <source>
        <strain evidence="3 4">ElP</strain>
    </source>
</reference>
<dbReference type="Pfam" id="PF13286">
    <property type="entry name" value="HD_assoc"/>
    <property type="match status" value="1"/>
</dbReference>
<dbReference type="KEGG" id="tpla:ElP_35240"/>
<evidence type="ECO:0000256" key="1">
    <source>
        <dbReference type="ARBA" id="ARBA00022801"/>
    </source>
</evidence>
<dbReference type="Gene3D" id="1.10.3210.10">
    <property type="entry name" value="Hypothetical protein af1432"/>
    <property type="match status" value="2"/>
</dbReference>
<dbReference type="EMBL" id="CP036426">
    <property type="protein sequence ID" value="QDV35620.1"/>
    <property type="molecule type" value="Genomic_DNA"/>
</dbReference>
<dbReference type="GO" id="GO:0016787">
    <property type="term" value="F:hydrolase activity"/>
    <property type="evidence" value="ECO:0007669"/>
    <property type="project" value="UniProtKB-KW"/>
</dbReference>